<evidence type="ECO:0000313" key="1">
    <source>
        <dbReference type="EMBL" id="KAJ4709674.1"/>
    </source>
</evidence>
<evidence type="ECO:0000313" key="2">
    <source>
        <dbReference type="Proteomes" id="UP001164539"/>
    </source>
</evidence>
<sequence length="140" mass="16085">MTPAALASSFKQKLKSSLSLSCCLHNNFRPRPLHHDEEILTPDIKPTARLVRTSSSHHHHHDFPELKDKCKNFISRVSGGGNRPRHIRRHSSADFRYDALSYALNFDESSDDRQFDEYPLRNFASRLPPSPNRDFRACAS</sequence>
<proteinExistence type="predicted"/>
<keyword evidence="1" id="KW-0675">Receptor</keyword>
<dbReference type="EMBL" id="CM051403">
    <property type="protein sequence ID" value="KAJ4709674.1"/>
    <property type="molecule type" value="Genomic_DNA"/>
</dbReference>
<dbReference type="Proteomes" id="UP001164539">
    <property type="component" value="Chromosome 10"/>
</dbReference>
<organism evidence="1 2">
    <name type="scientific">Melia azedarach</name>
    <name type="common">Chinaberry tree</name>
    <dbReference type="NCBI Taxonomy" id="155640"/>
    <lineage>
        <taxon>Eukaryota</taxon>
        <taxon>Viridiplantae</taxon>
        <taxon>Streptophyta</taxon>
        <taxon>Embryophyta</taxon>
        <taxon>Tracheophyta</taxon>
        <taxon>Spermatophyta</taxon>
        <taxon>Magnoliopsida</taxon>
        <taxon>eudicotyledons</taxon>
        <taxon>Gunneridae</taxon>
        <taxon>Pentapetalae</taxon>
        <taxon>rosids</taxon>
        <taxon>malvids</taxon>
        <taxon>Sapindales</taxon>
        <taxon>Meliaceae</taxon>
        <taxon>Melia</taxon>
    </lineage>
</organism>
<reference evidence="1 2" key="1">
    <citation type="journal article" date="2023" name="Science">
        <title>Complex scaffold remodeling in plant triterpene biosynthesis.</title>
        <authorList>
            <person name="De La Pena R."/>
            <person name="Hodgson H."/>
            <person name="Liu J.C."/>
            <person name="Stephenson M.J."/>
            <person name="Martin A.C."/>
            <person name="Owen C."/>
            <person name="Harkess A."/>
            <person name="Leebens-Mack J."/>
            <person name="Jimenez L.E."/>
            <person name="Osbourn A."/>
            <person name="Sattely E.S."/>
        </authorList>
    </citation>
    <scope>NUCLEOTIDE SEQUENCE [LARGE SCALE GENOMIC DNA]</scope>
    <source>
        <strain evidence="2">cv. JPN11</strain>
        <tissue evidence="1">Leaf</tissue>
    </source>
</reference>
<gene>
    <name evidence="1" type="ORF">OWV82_019430</name>
</gene>
<comment type="caution">
    <text evidence="1">The sequence shown here is derived from an EMBL/GenBank/DDBJ whole genome shotgun (WGS) entry which is preliminary data.</text>
</comment>
<name>A0ACC1XE70_MELAZ</name>
<accession>A0ACC1XE70</accession>
<keyword evidence="2" id="KW-1185">Reference proteome</keyword>
<protein>
    <submittedName>
        <fullName evidence="1">Interleukin-2 receptor subunit beta like</fullName>
    </submittedName>
</protein>